<comment type="caution">
    <text evidence="2">The sequence shown here is derived from an EMBL/GenBank/DDBJ whole genome shotgun (WGS) entry which is preliminary data.</text>
</comment>
<keyword evidence="1" id="KW-0812">Transmembrane</keyword>
<dbReference type="PANTHER" id="PTHR36832">
    <property type="entry name" value="SLR1174 PROTEIN-RELATED"/>
    <property type="match status" value="1"/>
</dbReference>
<gene>
    <name evidence="2" type="ORF">SE17_16005</name>
</gene>
<keyword evidence="3" id="KW-1185">Reference proteome</keyword>
<evidence type="ECO:0000256" key="1">
    <source>
        <dbReference type="SAM" id="Phobius"/>
    </source>
</evidence>
<keyword evidence="1" id="KW-0472">Membrane</keyword>
<keyword evidence="1" id="KW-1133">Transmembrane helix</keyword>
<dbReference type="EMBL" id="LJCR01000575">
    <property type="protein sequence ID" value="KPV52352.1"/>
    <property type="molecule type" value="Genomic_DNA"/>
</dbReference>
<proteinExistence type="predicted"/>
<dbReference type="PANTHER" id="PTHR36832:SF1">
    <property type="entry name" value="SLR1174 PROTEIN"/>
    <property type="match status" value="1"/>
</dbReference>
<dbReference type="AlphaFoldDB" id="A0A0P9D9V9"/>
<dbReference type="Proteomes" id="UP000050509">
    <property type="component" value="Unassembled WGS sequence"/>
</dbReference>
<sequence length="265" mass="29926">MLQIYRRLWQVNWAEQWQYRANLLMYLLFWLVSPIVYLAVWTTVAREQGSISGLSANDFTTYYLALLIVDNLTTQITIHSLAYKIQDGTLSGELMRPIHPILTNTLVNNLAFKALMLLVLIPVWLILCVLFRPDFSGVTAGNVLLAVPALALGFGINFLFGAIITCVAFWTTRVYSLNEFYEALSIMFGGQFVPLVLLPNGVQQVAQFLPFQLRLFFPIELILGKLAPEAIAWNFALGVLWFVIALVLFSWVWRAGVKRFSAVGA</sequence>
<feature type="transmembrane region" description="Helical" evidence="1">
    <location>
        <begin position="231"/>
        <end position="253"/>
    </location>
</feature>
<organism evidence="2 3">
    <name type="scientific">Kouleothrix aurantiaca</name>
    <dbReference type="NCBI Taxonomy" id="186479"/>
    <lineage>
        <taxon>Bacteria</taxon>
        <taxon>Bacillati</taxon>
        <taxon>Chloroflexota</taxon>
        <taxon>Chloroflexia</taxon>
        <taxon>Chloroflexales</taxon>
        <taxon>Roseiflexineae</taxon>
        <taxon>Roseiflexaceae</taxon>
        <taxon>Kouleothrix</taxon>
    </lineage>
</organism>
<accession>A0A0P9D9V9</accession>
<evidence type="ECO:0000313" key="2">
    <source>
        <dbReference type="EMBL" id="KPV52352.1"/>
    </source>
</evidence>
<name>A0A0P9D9V9_9CHLR</name>
<feature type="transmembrane region" description="Helical" evidence="1">
    <location>
        <begin position="110"/>
        <end position="131"/>
    </location>
</feature>
<reference evidence="2 3" key="1">
    <citation type="submission" date="2015-09" db="EMBL/GenBank/DDBJ databases">
        <title>Draft genome sequence of Kouleothrix aurantiaca JCM 19913.</title>
        <authorList>
            <person name="Hemp J."/>
        </authorList>
    </citation>
    <scope>NUCLEOTIDE SEQUENCE [LARGE SCALE GENOMIC DNA]</scope>
    <source>
        <strain evidence="2 3">COM-B</strain>
    </source>
</reference>
<feature type="transmembrane region" description="Helical" evidence="1">
    <location>
        <begin position="21"/>
        <end position="40"/>
    </location>
</feature>
<feature type="transmembrane region" description="Helical" evidence="1">
    <location>
        <begin position="143"/>
        <end position="170"/>
    </location>
</feature>
<evidence type="ECO:0000313" key="3">
    <source>
        <dbReference type="Proteomes" id="UP000050509"/>
    </source>
</evidence>
<evidence type="ECO:0008006" key="4">
    <source>
        <dbReference type="Google" id="ProtNLM"/>
    </source>
</evidence>
<dbReference type="InterPro" id="IPR010390">
    <property type="entry name" value="ABC-2_transporter-like"/>
</dbReference>
<protein>
    <recommendedName>
        <fullName evidence="4">ABC transporter permease</fullName>
    </recommendedName>
</protein>
<dbReference type="Pfam" id="PF06182">
    <property type="entry name" value="ABC2_membrane_6"/>
    <property type="match status" value="1"/>
</dbReference>